<dbReference type="InterPro" id="IPR037401">
    <property type="entry name" value="SnoaL-like"/>
</dbReference>
<dbReference type="EMBL" id="CP108133">
    <property type="protein sequence ID" value="WTP54354.1"/>
    <property type="molecule type" value="Genomic_DNA"/>
</dbReference>
<evidence type="ECO:0000313" key="2">
    <source>
        <dbReference type="EMBL" id="WTP54354.1"/>
    </source>
</evidence>
<evidence type="ECO:0000259" key="1">
    <source>
        <dbReference type="Pfam" id="PF12680"/>
    </source>
</evidence>
<accession>A0ABZ1JW85</accession>
<dbReference type="RefSeq" id="WP_265649905.1">
    <property type="nucleotide sequence ID" value="NZ_CP108133.1"/>
</dbReference>
<sequence length="139" mass="15300">MPDNAVRRPREVFELLLKSLADRDLTTVIGLYAEDALVRQPFAKPVEVVLTGRAEIEQHLSAFGTAPVTLSPRNIEVHETADPQVVVGEWDNDVTRTTDGTTVSTHNIAVFCVRDGQVVWSRDYHDHAALTGLLSGPEV</sequence>
<feature type="domain" description="SnoaL-like" evidence="1">
    <location>
        <begin position="18"/>
        <end position="119"/>
    </location>
</feature>
<name>A0ABZ1JW85_9ACTN</name>
<keyword evidence="3" id="KW-1185">Reference proteome</keyword>
<dbReference type="Gene3D" id="3.10.450.50">
    <property type="match status" value="1"/>
</dbReference>
<dbReference type="Pfam" id="PF12680">
    <property type="entry name" value="SnoaL_2"/>
    <property type="match status" value="1"/>
</dbReference>
<organism evidence="2 3">
    <name type="scientific">Streptomyces tauricus</name>
    <dbReference type="NCBI Taxonomy" id="68274"/>
    <lineage>
        <taxon>Bacteria</taxon>
        <taxon>Bacillati</taxon>
        <taxon>Actinomycetota</taxon>
        <taxon>Actinomycetes</taxon>
        <taxon>Kitasatosporales</taxon>
        <taxon>Streptomycetaceae</taxon>
        <taxon>Streptomyces</taxon>
        <taxon>Streptomyces aurantiacus group</taxon>
    </lineage>
</organism>
<protein>
    <submittedName>
        <fullName evidence="2">Nuclear transport factor 2 family protein</fullName>
    </submittedName>
</protein>
<gene>
    <name evidence="2" type="ORF">OG288_42140</name>
</gene>
<reference evidence="2" key="1">
    <citation type="submission" date="2022-10" db="EMBL/GenBank/DDBJ databases">
        <title>The complete genomes of actinobacterial strains from the NBC collection.</title>
        <authorList>
            <person name="Joergensen T.S."/>
            <person name="Alvarez Arevalo M."/>
            <person name="Sterndorff E.B."/>
            <person name="Faurdal D."/>
            <person name="Vuksanovic O."/>
            <person name="Mourched A.-S."/>
            <person name="Charusanti P."/>
            <person name="Shaw S."/>
            <person name="Blin K."/>
            <person name="Weber T."/>
        </authorList>
    </citation>
    <scope>NUCLEOTIDE SEQUENCE</scope>
    <source>
        <strain evidence="2">NBC_00189</strain>
    </source>
</reference>
<dbReference type="Proteomes" id="UP001432166">
    <property type="component" value="Chromosome"/>
</dbReference>
<proteinExistence type="predicted"/>
<dbReference type="SUPFAM" id="SSF54427">
    <property type="entry name" value="NTF2-like"/>
    <property type="match status" value="1"/>
</dbReference>
<dbReference type="InterPro" id="IPR032710">
    <property type="entry name" value="NTF2-like_dom_sf"/>
</dbReference>
<evidence type="ECO:0000313" key="3">
    <source>
        <dbReference type="Proteomes" id="UP001432166"/>
    </source>
</evidence>